<dbReference type="GO" id="GO:0046872">
    <property type="term" value="F:metal ion binding"/>
    <property type="evidence" value="ECO:0007669"/>
    <property type="project" value="UniProtKB-KW"/>
</dbReference>
<dbReference type="RefSeq" id="WP_057710355.1">
    <property type="nucleotide sequence ID" value="NZ_JAAQYH010000003.1"/>
</dbReference>
<dbReference type="EMBL" id="JAAQYI010000005">
    <property type="protein sequence ID" value="NNA79287.1"/>
    <property type="molecule type" value="Genomic_DNA"/>
</dbReference>
<keyword evidence="3" id="KW-0223">Dioxygenase</keyword>
<evidence type="ECO:0000313" key="9">
    <source>
        <dbReference type="Proteomes" id="UP000535954"/>
    </source>
</evidence>
<name>A0A7Y1MCT5_9PSED</name>
<organism evidence="8 10">
    <name type="scientific">Pseudomonas lactis</name>
    <dbReference type="NCBI Taxonomy" id="1615674"/>
    <lineage>
        <taxon>Bacteria</taxon>
        <taxon>Pseudomonadati</taxon>
        <taxon>Pseudomonadota</taxon>
        <taxon>Gammaproteobacteria</taxon>
        <taxon>Pseudomonadales</taxon>
        <taxon>Pseudomonadaceae</taxon>
        <taxon>Pseudomonas</taxon>
    </lineage>
</organism>
<dbReference type="Pfam" id="PF20514">
    <property type="entry name" value="WHD_ROXA"/>
    <property type="match status" value="1"/>
</dbReference>
<evidence type="ECO:0000256" key="5">
    <source>
        <dbReference type="ARBA" id="ARBA00023004"/>
    </source>
</evidence>
<dbReference type="PROSITE" id="PS51184">
    <property type="entry name" value="JMJC"/>
    <property type="match status" value="1"/>
</dbReference>
<keyword evidence="2" id="KW-0479">Metal-binding</keyword>
<evidence type="ECO:0000313" key="8">
    <source>
        <dbReference type="EMBL" id="NNA79287.1"/>
    </source>
</evidence>
<evidence type="ECO:0000259" key="6">
    <source>
        <dbReference type="PROSITE" id="PS51184"/>
    </source>
</evidence>
<keyword evidence="4" id="KW-0560">Oxidoreductase</keyword>
<comment type="cofactor">
    <cofactor evidence="1">
        <name>Fe(2+)</name>
        <dbReference type="ChEBI" id="CHEBI:29033"/>
    </cofactor>
</comment>
<proteinExistence type="predicted"/>
<reference evidence="9 10" key="1">
    <citation type="journal article" date="2020" name="Front. Microbiol.">
        <title>Genetic Organization of the aprX-lipA2 Operon Affects the Proteolytic Potential of Pseudomonas Species in Milk.</title>
        <authorList>
            <person name="Maier C."/>
            <person name="Huptas C."/>
            <person name="von Neubeck M."/>
            <person name="Scherer S."/>
            <person name="Wenning M."/>
            <person name="Lucking G."/>
        </authorList>
    </citation>
    <scope>NUCLEOTIDE SEQUENCE [LARGE SCALE GENOMIC DNA]</scope>
    <source>
        <strain evidence="8 10">WS 5404</strain>
        <strain evidence="7 9">WS 5405</strain>
    </source>
</reference>
<dbReference type="PANTHER" id="PTHR13096:SF8">
    <property type="entry name" value="RIBOSOMAL OXYGENASE 1"/>
    <property type="match status" value="1"/>
</dbReference>
<dbReference type="GeneID" id="45732807"/>
<accession>A0A7Y1MCT5</accession>
<dbReference type="InterPro" id="IPR039994">
    <property type="entry name" value="NO66-like"/>
</dbReference>
<dbReference type="EMBL" id="JAAQYH010000003">
    <property type="protein sequence ID" value="NNA72596.1"/>
    <property type="molecule type" value="Genomic_DNA"/>
</dbReference>
<dbReference type="SUPFAM" id="SSF51197">
    <property type="entry name" value="Clavaminate synthase-like"/>
    <property type="match status" value="1"/>
</dbReference>
<protein>
    <submittedName>
        <fullName evidence="8">Cupin domain-containing protein</fullName>
    </submittedName>
</protein>
<dbReference type="Pfam" id="PF08007">
    <property type="entry name" value="JmjC_2"/>
    <property type="match status" value="1"/>
</dbReference>
<evidence type="ECO:0000313" key="10">
    <source>
        <dbReference type="Proteomes" id="UP000586252"/>
    </source>
</evidence>
<gene>
    <name evidence="7" type="ORF">HBO13_08050</name>
    <name evidence="8" type="ORF">HBO30_11180</name>
</gene>
<evidence type="ECO:0000256" key="3">
    <source>
        <dbReference type="ARBA" id="ARBA00022964"/>
    </source>
</evidence>
<evidence type="ECO:0000256" key="4">
    <source>
        <dbReference type="ARBA" id="ARBA00023002"/>
    </source>
</evidence>
<dbReference type="Gene3D" id="3.40.366.30">
    <property type="entry name" value="50S ribosomal protein L16 arginine hydroxylase, Chain A, Domain 2"/>
    <property type="match status" value="1"/>
</dbReference>
<evidence type="ECO:0000256" key="2">
    <source>
        <dbReference type="ARBA" id="ARBA00022723"/>
    </source>
</evidence>
<dbReference type="Proteomes" id="UP000586252">
    <property type="component" value="Unassembled WGS sequence"/>
</dbReference>
<comment type="caution">
    <text evidence="8">The sequence shown here is derived from an EMBL/GenBank/DDBJ whole genome shotgun (WGS) entry which is preliminary data.</text>
</comment>
<dbReference type="GO" id="GO:0016706">
    <property type="term" value="F:2-oxoglutarate-dependent dioxygenase activity"/>
    <property type="evidence" value="ECO:0007669"/>
    <property type="project" value="TreeGrafter"/>
</dbReference>
<dbReference type="Proteomes" id="UP000535954">
    <property type="component" value="Unassembled WGS sequence"/>
</dbReference>
<dbReference type="SMART" id="SM00558">
    <property type="entry name" value="JmjC"/>
    <property type="match status" value="1"/>
</dbReference>
<dbReference type="Gene3D" id="2.60.120.650">
    <property type="entry name" value="Cupin"/>
    <property type="match status" value="1"/>
</dbReference>
<sequence length="388" mass="43977">MNPDIPLQLLGGITAREFLRDYWQKKPLLIRQALPDFESPIDADELAGLALEEEVESRLVIEHGERPWELRRGPFAEDAFSTLPEREWTLLVQAVDQFVPEVAELLEHFRFLPSWRIDDVMISFAAPGGSVGPHFDNYDVFLLQAQGKRNWKIGQMCNSESPLLQHADLRILAEFEESAEWVLEPGDMLYLPPRLAHFGIAEDDCMTYSVGFRAPSAAEVLTHFTDFLSQYLTDEERYTDADAQPVSDPHQIQGDALDRLKGLLAEHMSDERMLLTWFGQFMTEPRYPELVAGEELGEEDFINSLQDGAILVRNPSARLAWSEVDDDVLLFASGQSRYLPGRLRELLKLVCSADALHSENLGEWLADEDGRDLLCELVKQGSLGFADE</sequence>
<feature type="domain" description="JmjC" evidence="6">
    <location>
        <begin position="101"/>
        <end position="229"/>
    </location>
</feature>
<dbReference type="InterPro" id="IPR003347">
    <property type="entry name" value="JmjC_dom"/>
</dbReference>
<dbReference type="AlphaFoldDB" id="A0A7Y1MCT5"/>
<dbReference type="PANTHER" id="PTHR13096">
    <property type="entry name" value="MINA53 MYC INDUCED NUCLEAR ANTIGEN"/>
    <property type="match status" value="1"/>
</dbReference>
<dbReference type="InterPro" id="IPR046799">
    <property type="entry name" value="ROXA-like_wH"/>
</dbReference>
<evidence type="ECO:0000256" key="1">
    <source>
        <dbReference type="ARBA" id="ARBA00001954"/>
    </source>
</evidence>
<keyword evidence="5" id="KW-0408">Iron</keyword>
<evidence type="ECO:0000313" key="7">
    <source>
        <dbReference type="EMBL" id="NNA72596.1"/>
    </source>
</evidence>